<accession>A0ABW2FIB9</accession>
<dbReference type="NCBIfam" id="TIGR03860">
    <property type="entry name" value="FMN_nitrolo"/>
    <property type="match status" value="1"/>
</dbReference>
<dbReference type="PIRSF" id="PIRSF000337">
    <property type="entry name" value="NTA_MOA"/>
    <property type="match status" value="1"/>
</dbReference>
<feature type="domain" description="Luciferase-like" evidence="6">
    <location>
        <begin position="18"/>
        <end position="335"/>
    </location>
</feature>
<evidence type="ECO:0000256" key="1">
    <source>
        <dbReference type="ARBA" id="ARBA00022630"/>
    </source>
</evidence>
<dbReference type="EC" id="1.14.-.-" evidence="7"/>
<reference evidence="8" key="1">
    <citation type="journal article" date="2019" name="Int. J. Syst. Evol. Microbiol.">
        <title>The Global Catalogue of Microorganisms (GCM) 10K type strain sequencing project: providing services to taxonomists for standard genome sequencing and annotation.</title>
        <authorList>
            <consortium name="The Broad Institute Genomics Platform"/>
            <consortium name="The Broad Institute Genome Sequencing Center for Infectious Disease"/>
            <person name="Wu L."/>
            <person name="Ma J."/>
        </authorList>
    </citation>
    <scope>NUCLEOTIDE SEQUENCE [LARGE SCALE GENOMIC DNA]</scope>
    <source>
        <strain evidence="8">KCTC 12907</strain>
    </source>
</reference>
<keyword evidence="2" id="KW-0288">FMN</keyword>
<comment type="caution">
    <text evidence="7">The sequence shown here is derived from an EMBL/GenBank/DDBJ whole genome shotgun (WGS) entry which is preliminary data.</text>
</comment>
<gene>
    <name evidence="7" type="ORF">ACFQMJ_22275</name>
</gene>
<evidence type="ECO:0000256" key="4">
    <source>
        <dbReference type="ARBA" id="ARBA00023033"/>
    </source>
</evidence>
<keyword evidence="1" id="KW-0285">Flavoprotein</keyword>
<evidence type="ECO:0000259" key="6">
    <source>
        <dbReference type="Pfam" id="PF00296"/>
    </source>
</evidence>
<keyword evidence="8" id="KW-1185">Reference proteome</keyword>
<dbReference type="Gene3D" id="3.20.20.30">
    <property type="entry name" value="Luciferase-like domain"/>
    <property type="match status" value="1"/>
</dbReference>
<comment type="similarity">
    <text evidence="5">Belongs to the NtaA/SnaA/DszA monooxygenase family.</text>
</comment>
<keyword evidence="4 7" id="KW-0503">Monooxygenase</keyword>
<dbReference type="GO" id="GO:0004497">
    <property type="term" value="F:monooxygenase activity"/>
    <property type="evidence" value="ECO:0007669"/>
    <property type="project" value="UniProtKB-KW"/>
</dbReference>
<sequence length="389" mass="42066">MTPLRTLRFSSIALPPGGHFAAWRHPSAQRDAELNLATLAAYARRIEDAGFTALFVADDAAMRGEQFDSPNRSTQANSFEPLTLLSALAALTGRIGLVATAATSFNEPFHVARRLASLDHISGGRAGWNVDTSVVPRRAGGFLRDEHDAHEDRYERAEEFVRIVRELWDSYADDAIVADKSSGLYFRPGGRRALDHVGKHFRVAGPLNVSRSPQGYPVVFQAAASAAEIALAGRQADVVLTAARSIDDARAFRARLDEALVAAGRAPGSVQVWPRLIPIVASTEDEAARRRDELQHLLRDDTQRPVAPDDAGGLFVAGTPEQVAGRIGEWYEAGAADGFAVRFPLIPADADPFLDEVLPILARRGVFAPPEGATLRDSLGLSRPERSVI</sequence>
<evidence type="ECO:0000256" key="5">
    <source>
        <dbReference type="ARBA" id="ARBA00033748"/>
    </source>
</evidence>
<dbReference type="SUPFAM" id="SSF51679">
    <property type="entry name" value="Bacterial luciferase-like"/>
    <property type="match status" value="1"/>
</dbReference>
<dbReference type="InterPro" id="IPR051260">
    <property type="entry name" value="Diverse_substr_monoxygenases"/>
</dbReference>
<dbReference type="InterPro" id="IPR036661">
    <property type="entry name" value="Luciferase-like_sf"/>
</dbReference>
<evidence type="ECO:0000313" key="7">
    <source>
        <dbReference type="EMBL" id="MFC7151272.1"/>
    </source>
</evidence>
<dbReference type="PANTHER" id="PTHR30011">
    <property type="entry name" value="ALKANESULFONATE MONOOXYGENASE-RELATED"/>
    <property type="match status" value="1"/>
</dbReference>
<proteinExistence type="inferred from homology"/>
<name>A0ABW2FIB9_9BACL</name>
<dbReference type="PANTHER" id="PTHR30011:SF16">
    <property type="entry name" value="C2H2 FINGER DOMAIN TRANSCRIPTION FACTOR (EUROFUNG)-RELATED"/>
    <property type="match status" value="1"/>
</dbReference>
<dbReference type="InterPro" id="IPR011251">
    <property type="entry name" value="Luciferase-like_dom"/>
</dbReference>
<evidence type="ECO:0000256" key="3">
    <source>
        <dbReference type="ARBA" id="ARBA00023002"/>
    </source>
</evidence>
<dbReference type="Pfam" id="PF00296">
    <property type="entry name" value="Bac_luciferase"/>
    <property type="match status" value="1"/>
</dbReference>
<dbReference type="InterPro" id="IPR016215">
    <property type="entry name" value="NTA_MOA"/>
</dbReference>
<dbReference type="EMBL" id="JBHTAI010000015">
    <property type="protein sequence ID" value="MFC7151272.1"/>
    <property type="molecule type" value="Genomic_DNA"/>
</dbReference>
<dbReference type="RefSeq" id="WP_378047765.1">
    <property type="nucleotide sequence ID" value="NZ_JBHMDN010000015.1"/>
</dbReference>
<evidence type="ECO:0000256" key="2">
    <source>
        <dbReference type="ARBA" id="ARBA00022643"/>
    </source>
</evidence>
<keyword evidence="3 7" id="KW-0560">Oxidoreductase</keyword>
<protein>
    <submittedName>
        <fullName evidence="7">NtaA/DmoA family FMN-dependent monooxygenase</fullName>
        <ecNumber evidence="7">1.14.-.-</ecNumber>
    </submittedName>
</protein>
<evidence type="ECO:0000313" key="8">
    <source>
        <dbReference type="Proteomes" id="UP001596378"/>
    </source>
</evidence>
<organism evidence="7 8">
    <name type="scientific">Cohnella cellulosilytica</name>
    <dbReference type="NCBI Taxonomy" id="986710"/>
    <lineage>
        <taxon>Bacteria</taxon>
        <taxon>Bacillati</taxon>
        <taxon>Bacillota</taxon>
        <taxon>Bacilli</taxon>
        <taxon>Bacillales</taxon>
        <taxon>Paenibacillaceae</taxon>
        <taxon>Cohnella</taxon>
    </lineage>
</organism>
<dbReference type="Proteomes" id="UP001596378">
    <property type="component" value="Unassembled WGS sequence"/>
</dbReference>